<protein>
    <submittedName>
        <fullName evidence="6">ATPase family associated with various cellular activities (AAA)</fullName>
    </submittedName>
</protein>
<dbReference type="GO" id="GO:0005524">
    <property type="term" value="F:ATP binding"/>
    <property type="evidence" value="ECO:0007669"/>
    <property type="project" value="UniProtKB-KW"/>
</dbReference>
<gene>
    <name evidence="6" type="ORF">SAMN05660350_03483</name>
</gene>
<dbReference type="Pfam" id="PF00004">
    <property type="entry name" value="AAA"/>
    <property type="match status" value="1"/>
</dbReference>
<dbReference type="RefSeq" id="WP_072919941.1">
    <property type="nucleotide sequence ID" value="NZ_FRDM01000021.1"/>
</dbReference>
<evidence type="ECO:0000256" key="2">
    <source>
        <dbReference type="ARBA" id="ARBA00022741"/>
    </source>
</evidence>
<dbReference type="EMBL" id="FRDM01000021">
    <property type="protein sequence ID" value="SHN83748.1"/>
    <property type="molecule type" value="Genomic_DNA"/>
</dbReference>
<reference evidence="6 7" key="1">
    <citation type="submission" date="2016-12" db="EMBL/GenBank/DDBJ databases">
        <authorList>
            <person name="Song W.-J."/>
            <person name="Kurnit D.M."/>
        </authorList>
    </citation>
    <scope>NUCLEOTIDE SEQUENCE [LARGE SCALE GENOMIC DNA]</scope>
    <source>
        <strain evidence="6 7">DSM 43162</strain>
    </source>
</reference>
<evidence type="ECO:0000259" key="5">
    <source>
        <dbReference type="SMART" id="SM00382"/>
    </source>
</evidence>
<dbReference type="InterPro" id="IPR027417">
    <property type="entry name" value="P-loop_NTPase"/>
</dbReference>
<dbReference type="OrthoDB" id="9802352at2"/>
<proteinExistence type="inferred from homology"/>
<keyword evidence="3" id="KW-0067">ATP-binding</keyword>
<evidence type="ECO:0000256" key="4">
    <source>
        <dbReference type="SAM" id="MobiDB-lite"/>
    </source>
</evidence>
<feature type="domain" description="AAA+ ATPase" evidence="5">
    <location>
        <begin position="439"/>
        <end position="571"/>
    </location>
</feature>
<dbReference type="GO" id="GO:0016887">
    <property type="term" value="F:ATP hydrolysis activity"/>
    <property type="evidence" value="ECO:0007669"/>
    <property type="project" value="InterPro"/>
</dbReference>
<dbReference type="Gene3D" id="3.40.50.300">
    <property type="entry name" value="P-loop containing nucleotide triphosphate hydrolases"/>
    <property type="match status" value="1"/>
</dbReference>
<dbReference type="InterPro" id="IPR003959">
    <property type="entry name" value="ATPase_AAA_core"/>
</dbReference>
<dbReference type="PANTHER" id="PTHR23073">
    <property type="entry name" value="26S PROTEASOME REGULATORY SUBUNIT"/>
    <property type="match status" value="1"/>
</dbReference>
<evidence type="ECO:0000256" key="1">
    <source>
        <dbReference type="ARBA" id="ARBA00006914"/>
    </source>
</evidence>
<evidence type="ECO:0000313" key="7">
    <source>
        <dbReference type="Proteomes" id="UP000184428"/>
    </source>
</evidence>
<dbReference type="InterPro" id="IPR003593">
    <property type="entry name" value="AAA+_ATPase"/>
</dbReference>
<dbReference type="SUPFAM" id="SSF52540">
    <property type="entry name" value="P-loop containing nucleoside triphosphate hydrolases"/>
    <property type="match status" value="1"/>
</dbReference>
<evidence type="ECO:0000256" key="3">
    <source>
        <dbReference type="ARBA" id="ARBA00022840"/>
    </source>
</evidence>
<dbReference type="CDD" id="cd19481">
    <property type="entry name" value="RecA-like_protease"/>
    <property type="match status" value="1"/>
</dbReference>
<organism evidence="6 7">
    <name type="scientific">Geodermatophilus obscurus</name>
    <dbReference type="NCBI Taxonomy" id="1861"/>
    <lineage>
        <taxon>Bacteria</taxon>
        <taxon>Bacillati</taxon>
        <taxon>Actinomycetota</taxon>
        <taxon>Actinomycetes</taxon>
        <taxon>Geodermatophilales</taxon>
        <taxon>Geodermatophilaceae</taxon>
        <taxon>Geodermatophilus</taxon>
    </lineage>
</organism>
<comment type="similarity">
    <text evidence="1">Belongs to the AAA ATPase family.</text>
</comment>
<evidence type="ECO:0000313" key="6">
    <source>
        <dbReference type="EMBL" id="SHN83748.1"/>
    </source>
</evidence>
<accession>A0A1M7ULB8</accession>
<dbReference type="InterPro" id="IPR050221">
    <property type="entry name" value="26S_Proteasome_ATPase"/>
</dbReference>
<keyword evidence="2" id="KW-0547">Nucleotide-binding</keyword>
<dbReference type="Proteomes" id="UP000184428">
    <property type="component" value="Unassembled WGS sequence"/>
</dbReference>
<sequence length="669" mass="69355">MAEPALLSLPVPAPDRLDAALARMAGRLAAALDVVGDEPGARFLRGLPGAAAPAAPDGGCLDLPAGSAQPVDRLVAGLGLGTAECDLLLLALVAHAHEGVAAVLRGLHPRGVPWPTIGLAGTLADVAALPGRGRAELRAALARLLDTGAVVADGADVPYPERSLRSAPALFEALAGLPGWPDGLCPDPRPDPSAAPGSWLARPAVAGARTAVERATPVTVLLPGDRPGRLAGRLAALVRAAGRTPVVLQVTAWDGASVSAALLLAQARDVVPVLWGEAGPPPLRLAVPDLPLPLLLASPDPDVRTWPRPVLALPADPHPAADRCAALAAALPELGRPPRPVGPATLEPDEVETAAADVRLRAALVPEEVGWDAVSARVDARAADAVPPGAVLVHPEADWDDLVLPGEQTAQLREAVDRMRGQARVLDEWGLLRGRRGRRGLRMLFTGPPGTGKSLAAEVLAGALARDLLVVDLSRLVSKWIGETEKNLAAVFDAAERGGAALLFDEADALFGKRTEVGDARDRYANLETAYLLTRLERFDGVAVLATNLRQNLDPAFARRIDFVVPFDPPDEAARLALWRHHLPAPAPLAADVDLAVLAAFYELPGALIRNAAVAAAFLAAAEPSPARRTIGMAQLAHAIRREHLKAGLPYPGAPPGIAADPPTGRGAP</sequence>
<feature type="region of interest" description="Disordered" evidence="4">
    <location>
        <begin position="650"/>
        <end position="669"/>
    </location>
</feature>
<name>A0A1M7ULB8_9ACTN</name>
<dbReference type="AlphaFoldDB" id="A0A1M7ULB8"/>
<dbReference type="SMART" id="SM00382">
    <property type="entry name" value="AAA"/>
    <property type="match status" value="1"/>
</dbReference>